<dbReference type="GO" id="GO:0008691">
    <property type="term" value="F:3-hydroxybutyryl-CoA dehydrogenase activity"/>
    <property type="evidence" value="ECO:0007669"/>
    <property type="project" value="TreeGrafter"/>
</dbReference>
<accession>A0A1F5YG82</accession>
<dbReference type="Pfam" id="PF00725">
    <property type="entry name" value="3HCDH"/>
    <property type="match status" value="1"/>
</dbReference>
<gene>
    <name evidence="5" type="ORF">A2Z86_01520</name>
</gene>
<dbReference type="InterPro" id="IPR006176">
    <property type="entry name" value="3-OHacyl-CoA_DH_NAD-bd"/>
</dbReference>
<dbReference type="GO" id="GO:0070403">
    <property type="term" value="F:NAD+ binding"/>
    <property type="evidence" value="ECO:0007669"/>
    <property type="project" value="InterPro"/>
</dbReference>
<dbReference type="PIRSF" id="PIRSF000105">
    <property type="entry name" value="HCDH"/>
    <property type="match status" value="1"/>
</dbReference>
<feature type="domain" description="3-hydroxyacyl-CoA dehydrogenase NAD binding" evidence="4">
    <location>
        <begin position="4"/>
        <end position="179"/>
    </location>
</feature>
<dbReference type="AlphaFoldDB" id="A0A1F5YG82"/>
<protein>
    <recommendedName>
        <fullName evidence="7">3-hydroxybutyryl-CoA dehydrogenase</fullName>
    </recommendedName>
</protein>
<dbReference type="InterPro" id="IPR013328">
    <property type="entry name" value="6PGD_dom2"/>
</dbReference>
<comment type="caution">
    <text evidence="5">The sequence shown here is derived from an EMBL/GenBank/DDBJ whole genome shotgun (WGS) entry which is preliminary data.</text>
</comment>
<dbReference type="GO" id="GO:0006635">
    <property type="term" value="P:fatty acid beta-oxidation"/>
    <property type="evidence" value="ECO:0007669"/>
    <property type="project" value="TreeGrafter"/>
</dbReference>
<dbReference type="InterPro" id="IPR022694">
    <property type="entry name" value="3-OHacyl-CoA_DH"/>
</dbReference>
<evidence type="ECO:0000313" key="5">
    <source>
        <dbReference type="EMBL" id="OGF99159.1"/>
    </source>
</evidence>
<dbReference type="Pfam" id="PF02737">
    <property type="entry name" value="3HCDH_N"/>
    <property type="match status" value="1"/>
</dbReference>
<dbReference type="SUPFAM" id="SSF48179">
    <property type="entry name" value="6-phosphogluconate dehydrogenase C-terminal domain-like"/>
    <property type="match status" value="1"/>
</dbReference>
<dbReference type="InterPro" id="IPR036291">
    <property type="entry name" value="NAD(P)-bd_dom_sf"/>
</dbReference>
<dbReference type="InterPro" id="IPR006108">
    <property type="entry name" value="3HC_DH_C"/>
</dbReference>
<keyword evidence="1" id="KW-0560">Oxidoreductase</keyword>
<dbReference type="Gene3D" id="3.40.50.720">
    <property type="entry name" value="NAD(P)-binding Rossmann-like Domain"/>
    <property type="match status" value="1"/>
</dbReference>
<evidence type="ECO:0000256" key="2">
    <source>
        <dbReference type="PIRSR" id="PIRSR000105-1"/>
    </source>
</evidence>
<feature type="site" description="Important for catalytic activity" evidence="2">
    <location>
        <position position="138"/>
    </location>
</feature>
<dbReference type="Proteomes" id="UP000176992">
    <property type="component" value="Unassembled WGS sequence"/>
</dbReference>
<proteinExistence type="predicted"/>
<reference evidence="5 6" key="1">
    <citation type="journal article" date="2016" name="Nat. Commun.">
        <title>Thousands of microbial genomes shed light on interconnected biogeochemical processes in an aquifer system.</title>
        <authorList>
            <person name="Anantharaman K."/>
            <person name="Brown C.T."/>
            <person name="Hug L.A."/>
            <person name="Sharon I."/>
            <person name="Castelle C.J."/>
            <person name="Probst A.J."/>
            <person name="Thomas B.C."/>
            <person name="Singh A."/>
            <person name="Wilkins M.J."/>
            <person name="Karaoz U."/>
            <person name="Brodie E.L."/>
            <person name="Williams K.H."/>
            <person name="Hubbard S.S."/>
            <person name="Banfield J.F."/>
        </authorList>
    </citation>
    <scope>NUCLEOTIDE SEQUENCE [LARGE SCALE GENOMIC DNA]</scope>
</reference>
<dbReference type="EMBL" id="MFIV01000040">
    <property type="protein sequence ID" value="OGF99159.1"/>
    <property type="molecule type" value="Genomic_DNA"/>
</dbReference>
<dbReference type="PANTHER" id="PTHR48075">
    <property type="entry name" value="3-HYDROXYACYL-COA DEHYDROGENASE FAMILY PROTEIN"/>
    <property type="match status" value="1"/>
</dbReference>
<evidence type="ECO:0000313" key="6">
    <source>
        <dbReference type="Proteomes" id="UP000176992"/>
    </source>
</evidence>
<evidence type="ECO:0000259" key="3">
    <source>
        <dbReference type="Pfam" id="PF00725"/>
    </source>
</evidence>
<dbReference type="Gene3D" id="1.10.1040.10">
    <property type="entry name" value="N-(1-d-carboxylethyl)-l-norvaline Dehydrogenase, domain 2"/>
    <property type="match status" value="1"/>
</dbReference>
<organism evidence="5 6">
    <name type="scientific">Candidatus Glassbacteria bacterium GWA2_58_10</name>
    <dbReference type="NCBI Taxonomy" id="1817865"/>
    <lineage>
        <taxon>Bacteria</taxon>
        <taxon>Candidatus Glassiibacteriota</taxon>
    </lineage>
</organism>
<sequence>MDKAAVIGTKKKSLQIAETISSSGIETVLWGQDAASIKAATQGIAESIDREIQRWGMTESDKRAILGRIKPTTELKDIQGCKIVVEAMGVNFEDKCRTLQQVGECWPDLDLYVIHISTLSVTEIVGNSPIKEKVIGMHFLEPVPKIPVVELVRGMHTDDLTVARAMDFAKRLNKTSVEVFEYPGYVTTRVILPMINEAIYVLMEGIASAEGIDTAIKLGYNLPVGPLALADNLGLNEILRRMENLFQELGDSKFRPCPLLRKMVRAGKLGRSTGEGFFKYDTKS</sequence>
<feature type="domain" description="3-hydroxyacyl-CoA dehydrogenase C-terminal" evidence="3">
    <location>
        <begin position="184"/>
        <end position="280"/>
    </location>
</feature>
<dbReference type="PANTHER" id="PTHR48075:SF5">
    <property type="entry name" value="3-HYDROXYBUTYRYL-COA DEHYDROGENASE"/>
    <property type="match status" value="1"/>
</dbReference>
<dbReference type="SUPFAM" id="SSF51735">
    <property type="entry name" value="NAD(P)-binding Rossmann-fold domains"/>
    <property type="match status" value="1"/>
</dbReference>
<evidence type="ECO:0000259" key="4">
    <source>
        <dbReference type="Pfam" id="PF02737"/>
    </source>
</evidence>
<dbReference type="InterPro" id="IPR008927">
    <property type="entry name" value="6-PGluconate_DH-like_C_sf"/>
</dbReference>
<evidence type="ECO:0008006" key="7">
    <source>
        <dbReference type="Google" id="ProtNLM"/>
    </source>
</evidence>
<evidence type="ECO:0000256" key="1">
    <source>
        <dbReference type="ARBA" id="ARBA00023002"/>
    </source>
</evidence>
<name>A0A1F5YG82_9BACT</name>